<dbReference type="Pfam" id="PF04230">
    <property type="entry name" value="PS_pyruv_trans"/>
    <property type="match status" value="1"/>
</dbReference>
<keyword evidence="3" id="KW-1185">Reference proteome</keyword>
<dbReference type="AlphaFoldDB" id="A0P699"/>
<dbReference type="InterPro" id="IPR007345">
    <property type="entry name" value="Polysacch_pyruvyl_Trfase"/>
</dbReference>
<proteinExistence type="predicted"/>
<name>A0P699_9PROT</name>
<reference evidence="2 3" key="1">
    <citation type="submission" date="2006-11" db="EMBL/GenBank/DDBJ databases">
        <authorList>
            <person name="Giovannoni S."/>
            <person name="Vergin K."/>
            <person name="Ferriera S."/>
            <person name="Johnson J."/>
            <person name="Kravitz S."/>
            <person name="Beeson K."/>
            <person name="Sutton G."/>
            <person name="Rogers Y.-H."/>
            <person name="Friedman R."/>
            <person name="Frazier M."/>
            <person name="Venter J.C."/>
        </authorList>
    </citation>
    <scope>NUCLEOTIDE SEQUENCE [LARGE SCALE GENOMIC DNA]</scope>
    <source>
        <strain evidence="2 3">HTCC2181</strain>
    </source>
</reference>
<dbReference type="OrthoDB" id="6591518at2"/>
<evidence type="ECO:0000313" key="3">
    <source>
        <dbReference type="Proteomes" id="UP000054262"/>
    </source>
</evidence>
<evidence type="ECO:0000259" key="1">
    <source>
        <dbReference type="Pfam" id="PF04230"/>
    </source>
</evidence>
<comment type="caution">
    <text evidence="2">The sequence shown here is derived from an EMBL/GenBank/DDBJ whole genome shotgun (WGS) entry which is preliminary data.</text>
</comment>
<dbReference type="Proteomes" id="UP000054262">
    <property type="component" value="Unassembled WGS sequence"/>
</dbReference>
<dbReference type="PANTHER" id="PTHR36836">
    <property type="entry name" value="COLANIC ACID BIOSYNTHESIS PROTEIN WCAK"/>
    <property type="match status" value="1"/>
</dbReference>
<sequence>MINKLSFLESKKALLVNFTGSSYHWGCYGTSMEIYHSLLEKNYYVETVGVGVTHGISPSAEQLSDFDDQGFYNRFSEQNRSLIQSLYQSDVVVVNGEGTLHRLSKGSINLLYLMYICKKYLNKKVHLINFSCFPNGDATMPVGNTTIYPIVLKYMDKIAPRDHISNEILFTNGVKTAQSFDCLPRFLARYGEENSHAPTGNILVTGGVSFQDNRYELMVDFINHFLKKNVRVKFLLGAHFSTAQEDVILQKKLKENPNLANLEVVQAQSMRQWIDEFKSASFLFSARFHHSIAALSIGTPFRYFSSNTPKISAILETIGENVNEFYLADNETDKLIDAAEECLYGSASIKSKKRLKTMISMADENFIGL</sequence>
<feature type="domain" description="Polysaccharide pyruvyl transferase" evidence="1">
    <location>
        <begin position="51"/>
        <end position="306"/>
    </location>
</feature>
<dbReference type="EMBL" id="AAUX01000001">
    <property type="protein sequence ID" value="EAV47059.1"/>
    <property type="molecule type" value="Genomic_DNA"/>
</dbReference>
<accession>A0P699</accession>
<evidence type="ECO:0000313" key="2">
    <source>
        <dbReference type="EMBL" id="EAV47059.1"/>
    </source>
</evidence>
<protein>
    <recommendedName>
        <fullName evidence="1">Polysaccharide pyruvyl transferase domain-containing protein</fullName>
    </recommendedName>
</protein>
<dbReference type="PANTHER" id="PTHR36836:SF1">
    <property type="entry name" value="COLANIC ACID BIOSYNTHESIS PROTEIN WCAK"/>
    <property type="match status" value="1"/>
</dbReference>
<organism evidence="2 3">
    <name type="scientific">Methylophilales bacterium HTCC2181</name>
    <dbReference type="NCBI Taxonomy" id="383631"/>
    <lineage>
        <taxon>Bacteria</taxon>
        <taxon>Pseudomonadati</taxon>
        <taxon>Pseudomonadota</taxon>
        <taxon>Betaproteobacteria</taxon>
        <taxon>Nitrosomonadales</taxon>
        <taxon>OM43 clade</taxon>
    </lineage>
</organism>
<gene>
    <name evidence="2" type="ORF">MB2181_03260</name>
</gene>